<evidence type="ECO:0000313" key="2">
    <source>
        <dbReference type="Proteomes" id="UP000052232"/>
    </source>
</evidence>
<evidence type="ECO:0008006" key="3">
    <source>
        <dbReference type="Google" id="ProtNLM"/>
    </source>
</evidence>
<dbReference type="Pfam" id="PF13279">
    <property type="entry name" value="4HBT_2"/>
    <property type="match status" value="1"/>
</dbReference>
<dbReference type="InterPro" id="IPR029069">
    <property type="entry name" value="HotDog_dom_sf"/>
</dbReference>
<name>A0A0J8AWU7_9SPHN</name>
<dbReference type="SUPFAM" id="SSF54637">
    <property type="entry name" value="Thioesterase/thiol ester dehydrase-isomerase"/>
    <property type="match status" value="1"/>
</dbReference>
<dbReference type="CDD" id="cd00586">
    <property type="entry name" value="4HBT"/>
    <property type="match status" value="1"/>
</dbReference>
<gene>
    <name evidence="1" type="ORF">V473_00610</name>
</gene>
<organism evidence="1 2">
    <name type="scientific">Sphingobium cupriresistens LL01</name>
    <dbReference type="NCBI Taxonomy" id="1420583"/>
    <lineage>
        <taxon>Bacteria</taxon>
        <taxon>Pseudomonadati</taxon>
        <taxon>Pseudomonadota</taxon>
        <taxon>Alphaproteobacteria</taxon>
        <taxon>Sphingomonadales</taxon>
        <taxon>Sphingomonadaceae</taxon>
        <taxon>Sphingobium</taxon>
    </lineage>
</organism>
<dbReference type="STRING" id="1420583.V473_00610"/>
<dbReference type="PATRIC" id="fig|1420583.3.peg.115"/>
<evidence type="ECO:0000313" key="1">
    <source>
        <dbReference type="EMBL" id="KMS58640.1"/>
    </source>
</evidence>
<keyword evidence="2" id="KW-1185">Reference proteome</keyword>
<reference evidence="1 2" key="1">
    <citation type="journal article" date="2015" name="G3 (Bethesda)">
        <title>Insights into Ongoing Evolution of the Hexachlorocyclohexane Catabolic Pathway from Comparative Genomics of Ten Sphingomonadaceae Strains.</title>
        <authorList>
            <person name="Pearce S.L."/>
            <person name="Oakeshott J.G."/>
            <person name="Pandey G."/>
        </authorList>
    </citation>
    <scope>NUCLEOTIDE SEQUENCE [LARGE SCALE GENOMIC DNA]</scope>
    <source>
        <strain evidence="1 2">LL01</strain>
    </source>
</reference>
<proteinExistence type="predicted"/>
<dbReference type="EMBL" id="JACT01000001">
    <property type="protein sequence ID" value="KMS58640.1"/>
    <property type="molecule type" value="Genomic_DNA"/>
</dbReference>
<dbReference type="Gene3D" id="3.10.129.10">
    <property type="entry name" value="Hotdog Thioesterase"/>
    <property type="match status" value="1"/>
</dbReference>
<dbReference type="AlphaFoldDB" id="A0A0J8AWU7"/>
<comment type="caution">
    <text evidence="1">The sequence shown here is derived from an EMBL/GenBank/DDBJ whole genome shotgun (WGS) entry which is preliminary data.</text>
</comment>
<protein>
    <recommendedName>
        <fullName evidence="3">Thioesterase</fullName>
    </recommendedName>
</protein>
<sequence>MVLPLGKPMLEMVVGADWLDELDHVSFLQHQRMADRATEILWRNAGGPPFTAASPTALVMIDVRARYARELRLDETVAVHTRVTKVDHRRLWLTHSLVCEGAVATTVDILALCFDAGKRRAALWPEAMMEKFQHWSVGSATVEP</sequence>
<dbReference type="Proteomes" id="UP000052232">
    <property type="component" value="Unassembled WGS sequence"/>
</dbReference>
<accession>A0A0J8AWU7</accession>